<dbReference type="InterPro" id="IPR012334">
    <property type="entry name" value="Pectin_lyas_fold"/>
</dbReference>
<dbReference type="OrthoDB" id="952859at2"/>
<organism evidence="2 3">
    <name type="scientific">Spirosoma pollinicola</name>
    <dbReference type="NCBI Taxonomy" id="2057025"/>
    <lineage>
        <taxon>Bacteria</taxon>
        <taxon>Pseudomonadati</taxon>
        <taxon>Bacteroidota</taxon>
        <taxon>Cytophagia</taxon>
        <taxon>Cytophagales</taxon>
        <taxon>Cytophagaceae</taxon>
        <taxon>Spirosoma</taxon>
    </lineage>
</organism>
<keyword evidence="1" id="KW-0732">Signal</keyword>
<evidence type="ECO:0000256" key="1">
    <source>
        <dbReference type="SAM" id="SignalP"/>
    </source>
</evidence>
<name>A0A2K8YTG4_9BACT</name>
<gene>
    <name evidence="2" type="ORF">CWM47_03305</name>
</gene>
<feature type="chain" id="PRO_5014843233" description="Pectate lyase superfamily protein domain-containing protein" evidence="1">
    <location>
        <begin position="20"/>
        <end position="491"/>
    </location>
</feature>
<feature type="signal peptide" evidence="1">
    <location>
        <begin position="1"/>
        <end position="19"/>
    </location>
</feature>
<sequence length="491" mass="52034">MSRYLLHILLLLTALPGLAQLGPSPKNSGATGIYNLGRRADGILTERGKTGTATPVAITPYMSLTSLRANSSLAMPVSINLTDKYRQGTFVYDPTDTSTPDNGGTVLVTASNMRFKLVHNGEVPITQFGAIPNDNLDDTDALRRALSSNVPLLVPNGLYEANDSLAVINTGSMRIRGQSPSAAIRMNADKNLLVFTSNAAGGGIVDIRDLTLIAGVDMTTGAAIKLRGGYAQKLGSVTGVTISRFSPAHEWKFGIWCQNPLEFVQKDNIMRGNGQSKFIGSYYTSSLAAVSPTLDNVKVYDAKTGVSIVSASQPGIEGVKLRGCDFVGVSKGLDATSTIPLNSYVPPGIQLTQCHINAIDFGVAIENYVQIGLSDNIIYLNSISTTIGTNLYNVAQVQIHNNQYFRVGSGTVYGIVASFGLNLDMQISSNLFSMKPSGVEQAIWLGPGTTYSTVINNTTSGLGGNSYTDTVNGGVLNQGSNNTITGNVRRN</sequence>
<dbReference type="Proteomes" id="UP000232883">
    <property type="component" value="Chromosome"/>
</dbReference>
<dbReference type="AlphaFoldDB" id="A0A2K8YTG4"/>
<proteinExistence type="predicted"/>
<dbReference type="RefSeq" id="WP_100986348.1">
    <property type="nucleotide sequence ID" value="NZ_CP025096.1"/>
</dbReference>
<dbReference type="Gene3D" id="2.160.20.10">
    <property type="entry name" value="Single-stranded right-handed beta-helix, Pectin lyase-like"/>
    <property type="match status" value="1"/>
</dbReference>
<evidence type="ECO:0000313" key="3">
    <source>
        <dbReference type="Proteomes" id="UP000232883"/>
    </source>
</evidence>
<dbReference type="SUPFAM" id="SSF51126">
    <property type="entry name" value="Pectin lyase-like"/>
    <property type="match status" value="1"/>
</dbReference>
<evidence type="ECO:0000313" key="2">
    <source>
        <dbReference type="EMBL" id="AUD00925.1"/>
    </source>
</evidence>
<reference evidence="2 3" key="1">
    <citation type="submission" date="2017-11" db="EMBL/GenBank/DDBJ databases">
        <title>Taxonomic description and genome sequences of Spirosoma HA7 sp. nov., isolated from pollen microhabitat of Corylus avellana.</title>
        <authorList>
            <person name="Ambika Manirajan B."/>
            <person name="Suarez C."/>
            <person name="Ratering S."/>
            <person name="Geissler-Plaum R."/>
            <person name="Cardinale M."/>
            <person name="Sylvia S."/>
        </authorList>
    </citation>
    <scope>NUCLEOTIDE SEQUENCE [LARGE SCALE GENOMIC DNA]</scope>
    <source>
        <strain evidence="2 3">HA7</strain>
    </source>
</reference>
<dbReference type="EMBL" id="CP025096">
    <property type="protein sequence ID" value="AUD00925.1"/>
    <property type="molecule type" value="Genomic_DNA"/>
</dbReference>
<dbReference type="KEGG" id="spir:CWM47_03305"/>
<keyword evidence="3" id="KW-1185">Reference proteome</keyword>
<protein>
    <recommendedName>
        <fullName evidence="4">Pectate lyase superfamily protein domain-containing protein</fullName>
    </recommendedName>
</protein>
<evidence type="ECO:0008006" key="4">
    <source>
        <dbReference type="Google" id="ProtNLM"/>
    </source>
</evidence>
<dbReference type="InterPro" id="IPR011050">
    <property type="entry name" value="Pectin_lyase_fold/virulence"/>
</dbReference>
<accession>A0A2K8YTG4</accession>